<dbReference type="RefSeq" id="XP_006673602.1">
    <property type="nucleotide sequence ID" value="XM_006673539.1"/>
</dbReference>
<dbReference type="InParanoid" id="G3JR61"/>
<protein>
    <submittedName>
        <fullName evidence="1">Uncharacterized protein</fullName>
    </submittedName>
</protein>
<gene>
    <name evidence="1" type="ORF">CCM_08400</name>
</gene>
<organism evidence="1 2">
    <name type="scientific">Cordyceps militaris (strain CM01)</name>
    <name type="common">Caterpillar fungus</name>
    <dbReference type="NCBI Taxonomy" id="983644"/>
    <lineage>
        <taxon>Eukaryota</taxon>
        <taxon>Fungi</taxon>
        <taxon>Dikarya</taxon>
        <taxon>Ascomycota</taxon>
        <taxon>Pezizomycotina</taxon>
        <taxon>Sordariomycetes</taxon>
        <taxon>Hypocreomycetidae</taxon>
        <taxon>Hypocreales</taxon>
        <taxon>Cordycipitaceae</taxon>
        <taxon>Cordyceps</taxon>
    </lineage>
</organism>
<dbReference type="AlphaFoldDB" id="G3JR61"/>
<sequence>MTTLTYSLPPPSRGIGVQLRMPGGNSMPGQGRCLALQGRQIIRWRRRLMALGLDAAGASSFL</sequence>
<proteinExistence type="predicted"/>
<name>G3JR61_CORMM</name>
<dbReference type="GeneID" id="18170408"/>
<reference evidence="1 2" key="1">
    <citation type="journal article" date="2011" name="Genome Biol.">
        <title>Genome sequence of the insect pathogenic fungus Cordyceps militaris, a valued traditional Chinese medicine.</title>
        <authorList>
            <person name="Zheng P."/>
            <person name="Xia Y."/>
            <person name="Xiao G."/>
            <person name="Xiong C."/>
            <person name="Hu X."/>
            <person name="Zhang S."/>
            <person name="Zheng H."/>
            <person name="Huang Y."/>
            <person name="Zhou Y."/>
            <person name="Wang S."/>
            <person name="Zhao G.P."/>
            <person name="Liu X."/>
            <person name="St Leger R.J."/>
            <person name="Wang C."/>
        </authorList>
    </citation>
    <scope>NUCLEOTIDE SEQUENCE [LARGE SCALE GENOMIC DNA]</scope>
    <source>
        <strain evidence="1 2">CM01</strain>
    </source>
</reference>
<accession>G3JR61</accession>
<keyword evidence="2" id="KW-1185">Reference proteome</keyword>
<dbReference type="Proteomes" id="UP000001610">
    <property type="component" value="Unassembled WGS sequence"/>
</dbReference>
<dbReference type="HOGENOM" id="CLU_2904109_0_0_1"/>
<dbReference type="KEGG" id="cmt:CCM_08400"/>
<evidence type="ECO:0000313" key="1">
    <source>
        <dbReference type="EMBL" id="EGX88357.1"/>
    </source>
</evidence>
<dbReference type="EMBL" id="JH126405">
    <property type="protein sequence ID" value="EGX88357.1"/>
    <property type="molecule type" value="Genomic_DNA"/>
</dbReference>
<dbReference type="VEuPathDB" id="FungiDB:CCM_08400"/>
<evidence type="ECO:0000313" key="2">
    <source>
        <dbReference type="Proteomes" id="UP000001610"/>
    </source>
</evidence>